<evidence type="ECO:0000313" key="2">
    <source>
        <dbReference type="EMBL" id="RRT48143.1"/>
    </source>
</evidence>
<keyword evidence="1" id="KW-1133">Transmembrane helix</keyword>
<dbReference type="SUPFAM" id="SSF103256">
    <property type="entry name" value="Hypothetical protein TM0160"/>
    <property type="match status" value="1"/>
</dbReference>
<dbReference type="GO" id="GO:0016567">
    <property type="term" value="P:protein ubiquitination"/>
    <property type="evidence" value="ECO:0007669"/>
    <property type="project" value="TreeGrafter"/>
</dbReference>
<dbReference type="PANTHER" id="PTHR15160">
    <property type="entry name" value="VON HIPPEL-LINDAU PROTEIN"/>
    <property type="match status" value="1"/>
</dbReference>
<accession>A0A426Y8T5</accession>
<evidence type="ECO:0000256" key="1">
    <source>
        <dbReference type="SAM" id="Phobius"/>
    </source>
</evidence>
<feature type="transmembrane region" description="Helical" evidence="1">
    <location>
        <begin position="60"/>
        <end position="80"/>
    </location>
</feature>
<dbReference type="GO" id="GO:0005634">
    <property type="term" value="C:nucleus"/>
    <property type="evidence" value="ECO:0007669"/>
    <property type="project" value="TreeGrafter"/>
</dbReference>
<name>A0A426Y8T5_ENSVE</name>
<protein>
    <recommendedName>
        <fullName evidence="4">BFN domain-containing protein</fullName>
    </recommendedName>
</protein>
<proteinExistence type="predicted"/>
<evidence type="ECO:0008006" key="4">
    <source>
        <dbReference type="Google" id="ProtNLM"/>
    </source>
</evidence>
<organism evidence="2 3">
    <name type="scientific">Ensete ventricosum</name>
    <name type="common">Abyssinian banana</name>
    <name type="synonym">Musa ensete</name>
    <dbReference type="NCBI Taxonomy" id="4639"/>
    <lineage>
        <taxon>Eukaryota</taxon>
        <taxon>Viridiplantae</taxon>
        <taxon>Streptophyta</taxon>
        <taxon>Embryophyta</taxon>
        <taxon>Tracheophyta</taxon>
        <taxon>Spermatophyta</taxon>
        <taxon>Magnoliopsida</taxon>
        <taxon>Liliopsida</taxon>
        <taxon>Zingiberales</taxon>
        <taxon>Musaceae</taxon>
        <taxon>Ensete</taxon>
    </lineage>
</organism>
<feature type="non-terminal residue" evidence="2">
    <location>
        <position position="1"/>
    </location>
</feature>
<dbReference type="PANTHER" id="PTHR15160:SF3">
    <property type="entry name" value="BIFUNCTIONAL NUCLEASE 1"/>
    <property type="match status" value="1"/>
</dbReference>
<dbReference type="AlphaFoldDB" id="A0A426Y8T5"/>
<keyword evidence="1" id="KW-0472">Membrane</keyword>
<gene>
    <name evidence="2" type="ORF">B296_00052311</name>
</gene>
<evidence type="ECO:0000313" key="3">
    <source>
        <dbReference type="Proteomes" id="UP000287651"/>
    </source>
</evidence>
<dbReference type="GO" id="GO:0004518">
    <property type="term" value="F:nuclease activity"/>
    <property type="evidence" value="ECO:0007669"/>
    <property type="project" value="InterPro"/>
</dbReference>
<dbReference type="EMBL" id="AMZH03014136">
    <property type="protein sequence ID" value="RRT48143.1"/>
    <property type="molecule type" value="Genomic_DNA"/>
</dbReference>
<dbReference type="Proteomes" id="UP000287651">
    <property type="component" value="Unassembled WGS sequence"/>
</dbReference>
<reference evidence="2 3" key="1">
    <citation type="journal article" date="2014" name="Agronomy (Basel)">
        <title>A Draft Genome Sequence for Ensete ventricosum, the Drought-Tolerant Tree Against Hunger.</title>
        <authorList>
            <person name="Harrison J."/>
            <person name="Moore K.A."/>
            <person name="Paszkiewicz K."/>
            <person name="Jones T."/>
            <person name="Grant M."/>
            <person name="Ambacheew D."/>
            <person name="Muzemil S."/>
            <person name="Studholme D.J."/>
        </authorList>
    </citation>
    <scope>NUCLEOTIDE SEQUENCE [LARGE SCALE GENOMIC DNA]</scope>
</reference>
<sequence>IHDSSLVQAVEVRSGSDGFMIMMRDGKHLRCVHNNPQGGNLPDYAPHPAIVLKMEDGSDLLLPIIVSGSYFCVFSINSLCQVQLVRVTKRVNEAYFAQLYLAKVNTDL</sequence>
<comment type="caution">
    <text evidence="2">The sequence shown here is derived from an EMBL/GenBank/DDBJ whole genome shotgun (WGS) entry which is preliminary data.</text>
</comment>
<dbReference type="InterPro" id="IPR036104">
    <property type="entry name" value="BFN_sf"/>
</dbReference>
<dbReference type="GO" id="GO:0030891">
    <property type="term" value="C:VCB complex"/>
    <property type="evidence" value="ECO:0007669"/>
    <property type="project" value="TreeGrafter"/>
</dbReference>
<keyword evidence="1" id="KW-0812">Transmembrane</keyword>